<dbReference type="PROSITE" id="PS50297">
    <property type="entry name" value="ANK_REP_REGION"/>
    <property type="match status" value="1"/>
</dbReference>
<dbReference type="PROSITE" id="PS50088">
    <property type="entry name" value="ANK_REPEAT"/>
    <property type="match status" value="1"/>
</dbReference>
<protein>
    <recommendedName>
        <fullName evidence="4">Ankyrin</fullName>
    </recommendedName>
</protein>
<comment type="caution">
    <text evidence="2">The sequence shown here is derived from an EMBL/GenBank/DDBJ whole genome shotgun (WGS) entry which is preliminary data.</text>
</comment>
<name>A0ABR1VD17_9PEZI</name>
<dbReference type="PANTHER" id="PTHR24133:SF40">
    <property type="entry name" value="ANKYRIN REPEAT DOMAIN 44"/>
    <property type="match status" value="1"/>
</dbReference>
<feature type="repeat" description="ANK" evidence="1">
    <location>
        <begin position="328"/>
        <end position="355"/>
    </location>
</feature>
<sequence length="494" mass="56069">MSLESCPNEIVHRVLYYSILTRGLRRGLRLKLVSKFFYNALQPALFEARVLDTIASDPYYGPSAIFQQHSARNYKGNGPHKLWHAYAVMRVTTDHDPSISRCAHIRHVATVLSKRTGQSLAKTIAELCWFAEGQWFEAASSDPVDEAPKPISDLLSAATYFGDKPLVLELLGNLPIFLDDRNLLPSPMYMAAYTGNKELLLLFQERVPEWVGQGQVKQCDDPEWRGKITRGSMHGAVRRGEMDILLLAMNPPSSKIKDFRDNDELRAAVWYASLGCIPPNIETFEYFRSAVGNGYYGVDIATYAALGHMSMVRHCLDNGADPQGDMAPGRSPLSQAVRHCHWEVVELLLERGAKIQFWAPLQDIAMSTQKRRLSSSVVVAAVQSGSLSMVRRLFERGAVLEYTRYQRTLFAGHLALSRAVELEHTAMIEFLLEKGAGDLFLPFFRRVLWNREERKWPLTKAFSLGLDSMVHVLRRNGITRESIDKDRWIIWHFD</sequence>
<keyword evidence="1" id="KW-0040">ANK repeat</keyword>
<dbReference type="Pfam" id="PF13606">
    <property type="entry name" value="Ank_3"/>
    <property type="match status" value="1"/>
</dbReference>
<reference evidence="2 3" key="1">
    <citation type="submission" date="2023-01" db="EMBL/GenBank/DDBJ databases">
        <title>Analysis of 21 Apiospora genomes using comparative genomics revels a genus with tremendous synthesis potential of carbohydrate active enzymes and secondary metabolites.</title>
        <authorList>
            <person name="Sorensen T."/>
        </authorList>
    </citation>
    <scope>NUCLEOTIDE SEQUENCE [LARGE SCALE GENOMIC DNA]</scope>
    <source>
        <strain evidence="2 3">CBS 83171</strain>
    </source>
</reference>
<gene>
    <name evidence="2" type="ORF">PG996_007338</name>
</gene>
<dbReference type="Proteomes" id="UP001446871">
    <property type="component" value="Unassembled WGS sequence"/>
</dbReference>
<accession>A0ABR1VD17</accession>
<dbReference type="InterPro" id="IPR052391">
    <property type="entry name" value="E3_Ligase-Neurotoxin"/>
</dbReference>
<dbReference type="Gene3D" id="1.25.40.20">
    <property type="entry name" value="Ankyrin repeat-containing domain"/>
    <property type="match status" value="1"/>
</dbReference>
<keyword evidence="3" id="KW-1185">Reference proteome</keyword>
<organism evidence="2 3">
    <name type="scientific">Apiospora saccharicola</name>
    <dbReference type="NCBI Taxonomy" id="335842"/>
    <lineage>
        <taxon>Eukaryota</taxon>
        <taxon>Fungi</taxon>
        <taxon>Dikarya</taxon>
        <taxon>Ascomycota</taxon>
        <taxon>Pezizomycotina</taxon>
        <taxon>Sordariomycetes</taxon>
        <taxon>Xylariomycetidae</taxon>
        <taxon>Amphisphaeriales</taxon>
        <taxon>Apiosporaceae</taxon>
        <taxon>Apiospora</taxon>
    </lineage>
</organism>
<dbReference type="EMBL" id="JAQQWM010000004">
    <property type="protein sequence ID" value="KAK8068226.1"/>
    <property type="molecule type" value="Genomic_DNA"/>
</dbReference>
<evidence type="ECO:0000256" key="1">
    <source>
        <dbReference type="PROSITE-ProRule" id="PRU00023"/>
    </source>
</evidence>
<dbReference type="InterPro" id="IPR036770">
    <property type="entry name" value="Ankyrin_rpt-contain_sf"/>
</dbReference>
<evidence type="ECO:0008006" key="4">
    <source>
        <dbReference type="Google" id="ProtNLM"/>
    </source>
</evidence>
<dbReference type="SUPFAM" id="SSF48403">
    <property type="entry name" value="Ankyrin repeat"/>
    <property type="match status" value="1"/>
</dbReference>
<dbReference type="SMART" id="SM00248">
    <property type="entry name" value="ANK"/>
    <property type="match status" value="6"/>
</dbReference>
<evidence type="ECO:0000313" key="3">
    <source>
        <dbReference type="Proteomes" id="UP001446871"/>
    </source>
</evidence>
<proteinExistence type="predicted"/>
<evidence type="ECO:0000313" key="2">
    <source>
        <dbReference type="EMBL" id="KAK8068226.1"/>
    </source>
</evidence>
<dbReference type="PANTHER" id="PTHR24133">
    <property type="entry name" value="ANKYRIN DOMAIN-CONTAINING"/>
    <property type="match status" value="1"/>
</dbReference>
<dbReference type="InterPro" id="IPR002110">
    <property type="entry name" value="Ankyrin_rpt"/>
</dbReference>